<dbReference type="InterPro" id="IPR001567">
    <property type="entry name" value="Pept_M3A_M3B_dom"/>
</dbReference>
<feature type="domain" description="Peptidase M3A/M3B catalytic" evidence="10">
    <location>
        <begin position="224"/>
        <end position="673"/>
    </location>
</feature>
<dbReference type="CDD" id="cd06455">
    <property type="entry name" value="M3A_TOP"/>
    <property type="match status" value="1"/>
</dbReference>
<proteinExistence type="inferred from homology"/>
<dbReference type="GO" id="GO:0005758">
    <property type="term" value="C:mitochondrial intermembrane space"/>
    <property type="evidence" value="ECO:0007669"/>
    <property type="project" value="TreeGrafter"/>
</dbReference>
<sequence>MSNQIQHPVNNSNDNHIPGVELTWAWTIDKIKTATDDMIVKSKLIHDKVGGLKYDDVNYDTVVKPLASDAIEYEVHRSNVVFIQQVFTDKELRDASVEADKKLSEFDVEMSMRQDVFDTIVTFFEKNRNTLDAETKRWAERLIKLGRKNGLHLPKETQDKIKEIKKRISELCIEFSKNINEYNPIIELTSEELLGMPESFITSLEKTEDGKHKVTLKYPHYFPIMKKAHNPEVRKRMEFAFHTRCIKENIPILEEVVKLRHKIAVLLGFKTHAASVLDMRMAKNHEAVQKFYSELIPKLKVLLAKELKAYKQYKELMCNTYNFEYDGKINKWDVRYCMNLLEEREYAIDEDKLREYFPLPRVTEGLFDIYQELLGLKFKKVENAEVWHPDVSMYSVRDADTDELLGYFYMDLFPRNGKYTHAACFGLQQGCENLDSGRRIAVAAMVANMTIPTTGKPSLLAHDEVQTYFHEFGHVMHQICTRAKYILFSGANVERDFVEAPSQMLENWVWEEEPLHRMSKHYETGEPIPDELIQNLKKSRKANAGIFNLRQILIGQFDQIIHTQPEADTEKILEKLSLELMEIPNTPGTNFSSAFSHVVGGYDAQYYGYLWSEVFSMDMFDTRFKKEGIMNSKVGKDYRNFILAPGGSLDADEMLHNFLGREPNEEAFLISKGL</sequence>
<dbReference type="InterPro" id="IPR024080">
    <property type="entry name" value="Neurolysin/TOP_N"/>
</dbReference>
<gene>
    <name evidence="11" type="ORF">SPHA_36032</name>
</gene>
<dbReference type="Gene3D" id="1.10.1370.10">
    <property type="entry name" value="Neurolysin, domain 3"/>
    <property type="match status" value="1"/>
</dbReference>
<evidence type="ECO:0000256" key="8">
    <source>
        <dbReference type="ARBA" id="ARBA00023049"/>
    </source>
</evidence>
<keyword evidence="7 9" id="KW-0862">Zinc</keyword>
<evidence type="ECO:0000256" key="2">
    <source>
        <dbReference type="ARBA" id="ARBA00006040"/>
    </source>
</evidence>
<evidence type="ECO:0000256" key="1">
    <source>
        <dbReference type="ARBA" id="ARBA00004496"/>
    </source>
</evidence>
<dbReference type="GO" id="GO:0006518">
    <property type="term" value="P:peptide metabolic process"/>
    <property type="evidence" value="ECO:0007669"/>
    <property type="project" value="TreeGrafter"/>
</dbReference>
<dbReference type="OrthoDB" id="534666at2759"/>
<dbReference type="GO" id="GO:0006508">
    <property type="term" value="P:proteolysis"/>
    <property type="evidence" value="ECO:0007669"/>
    <property type="project" value="UniProtKB-KW"/>
</dbReference>
<comment type="cofactor">
    <cofactor evidence="9">
        <name>Zn(2+)</name>
        <dbReference type="ChEBI" id="CHEBI:29105"/>
    </cofactor>
    <text evidence="9">Binds 1 zinc ion.</text>
</comment>
<accession>A0A812CIL3</accession>
<dbReference type="FunFam" id="3.40.390.10:FF:000006">
    <property type="entry name" value="Thimet oligopeptidase 1"/>
    <property type="match status" value="1"/>
</dbReference>
<protein>
    <submittedName>
        <fullName evidence="11">THOP1</fullName>
        <ecNumber evidence="11">3.4.24.15</ecNumber>
    </submittedName>
</protein>
<dbReference type="PANTHER" id="PTHR11804">
    <property type="entry name" value="PROTEASE M3 THIMET OLIGOPEPTIDASE-RELATED"/>
    <property type="match status" value="1"/>
</dbReference>
<dbReference type="InterPro" id="IPR024077">
    <property type="entry name" value="Neurolysin/TOP_dom2"/>
</dbReference>
<name>A0A812CIL3_ACAPH</name>
<evidence type="ECO:0000313" key="11">
    <source>
        <dbReference type="EMBL" id="CAE1268281.1"/>
    </source>
</evidence>
<keyword evidence="6 9" id="KW-0378">Hydrolase</keyword>
<dbReference type="Proteomes" id="UP000597762">
    <property type="component" value="Unassembled WGS sequence"/>
</dbReference>
<dbReference type="FunFam" id="1.20.1050.40:FF:000001">
    <property type="entry name" value="Thimet oligopeptidase 1"/>
    <property type="match status" value="1"/>
</dbReference>
<evidence type="ECO:0000256" key="9">
    <source>
        <dbReference type="RuleBase" id="RU003435"/>
    </source>
</evidence>
<dbReference type="SUPFAM" id="SSF55486">
    <property type="entry name" value="Metalloproteases ('zincins'), catalytic domain"/>
    <property type="match status" value="1"/>
</dbReference>
<evidence type="ECO:0000256" key="7">
    <source>
        <dbReference type="ARBA" id="ARBA00022833"/>
    </source>
</evidence>
<dbReference type="Pfam" id="PF01432">
    <property type="entry name" value="Peptidase_M3"/>
    <property type="match status" value="1"/>
</dbReference>
<keyword evidence="8 9" id="KW-0482">Metalloprotease</keyword>
<keyword evidence="3" id="KW-0963">Cytoplasm</keyword>
<dbReference type="EC" id="3.4.24.15" evidence="11"/>
<evidence type="ECO:0000259" key="10">
    <source>
        <dbReference type="Pfam" id="PF01432"/>
    </source>
</evidence>
<evidence type="ECO:0000256" key="3">
    <source>
        <dbReference type="ARBA" id="ARBA00022490"/>
    </source>
</evidence>
<organism evidence="11 12">
    <name type="scientific">Acanthosepion pharaonis</name>
    <name type="common">Pharaoh cuttlefish</name>
    <name type="synonym">Sepia pharaonis</name>
    <dbReference type="NCBI Taxonomy" id="158019"/>
    <lineage>
        <taxon>Eukaryota</taxon>
        <taxon>Metazoa</taxon>
        <taxon>Spiralia</taxon>
        <taxon>Lophotrochozoa</taxon>
        <taxon>Mollusca</taxon>
        <taxon>Cephalopoda</taxon>
        <taxon>Coleoidea</taxon>
        <taxon>Decapodiformes</taxon>
        <taxon>Sepiida</taxon>
        <taxon>Sepiina</taxon>
        <taxon>Sepiidae</taxon>
        <taxon>Acanthosepion</taxon>
    </lineage>
</organism>
<comment type="similarity">
    <text evidence="2 9">Belongs to the peptidase M3 family.</text>
</comment>
<dbReference type="Gene3D" id="3.40.390.10">
    <property type="entry name" value="Collagenase (Catalytic Domain)"/>
    <property type="match status" value="1"/>
</dbReference>
<dbReference type="Gene3D" id="1.20.1050.40">
    <property type="entry name" value="Endopeptidase. Chain P, domain 1"/>
    <property type="match status" value="1"/>
</dbReference>
<keyword evidence="12" id="KW-1185">Reference proteome</keyword>
<dbReference type="GO" id="GO:0046872">
    <property type="term" value="F:metal ion binding"/>
    <property type="evidence" value="ECO:0007669"/>
    <property type="project" value="UniProtKB-UniRule"/>
</dbReference>
<dbReference type="GO" id="GO:0004222">
    <property type="term" value="F:metalloendopeptidase activity"/>
    <property type="evidence" value="ECO:0007669"/>
    <property type="project" value="InterPro"/>
</dbReference>
<keyword evidence="4 9" id="KW-0645">Protease</keyword>
<keyword evidence="5 9" id="KW-0479">Metal-binding</keyword>
<evidence type="ECO:0000256" key="6">
    <source>
        <dbReference type="ARBA" id="ARBA00022801"/>
    </source>
</evidence>
<evidence type="ECO:0000313" key="12">
    <source>
        <dbReference type="Proteomes" id="UP000597762"/>
    </source>
</evidence>
<evidence type="ECO:0000256" key="5">
    <source>
        <dbReference type="ARBA" id="ARBA00022723"/>
    </source>
</evidence>
<dbReference type="AlphaFoldDB" id="A0A812CIL3"/>
<evidence type="ECO:0000256" key="4">
    <source>
        <dbReference type="ARBA" id="ARBA00022670"/>
    </source>
</evidence>
<dbReference type="PANTHER" id="PTHR11804:SF84">
    <property type="entry name" value="SACCHAROLYSIN"/>
    <property type="match status" value="1"/>
</dbReference>
<comment type="subcellular location">
    <subcellularLocation>
        <location evidence="1">Cytoplasm</location>
    </subcellularLocation>
</comment>
<comment type="caution">
    <text evidence="11">The sequence shown here is derived from an EMBL/GenBank/DDBJ whole genome shotgun (WGS) entry which is preliminary data.</text>
</comment>
<dbReference type="InterPro" id="IPR024079">
    <property type="entry name" value="MetalloPept_cat_dom_sf"/>
</dbReference>
<dbReference type="EMBL" id="CAHIKZ030001560">
    <property type="protein sequence ID" value="CAE1268281.1"/>
    <property type="molecule type" value="Genomic_DNA"/>
</dbReference>
<reference evidence="11" key="1">
    <citation type="submission" date="2021-01" db="EMBL/GenBank/DDBJ databases">
        <authorList>
            <person name="Li R."/>
            <person name="Bekaert M."/>
        </authorList>
    </citation>
    <scope>NUCLEOTIDE SEQUENCE</scope>
    <source>
        <strain evidence="11">Farmed</strain>
    </source>
</reference>
<dbReference type="InterPro" id="IPR045090">
    <property type="entry name" value="Pept_M3A_M3B"/>
</dbReference>